<evidence type="ECO:0000313" key="3">
    <source>
        <dbReference type="WBParaSite" id="Gr19_v10_g3100.t1"/>
    </source>
</evidence>
<sequence>MLSHITKDGGDRFSAHGSVPDGSVPHGSVPHGSEPARFSAVRFSAHGSVLIINATFQCQDFFPRKKIAMEQNIQIILSSSSPAFLAIT</sequence>
<feature type="compositionally biased region" description="Basic and acidic residues" evidence="1">
    <location>
        <begin position="1"/>
        <end position="14"/>
    </location>
</feature>
<evidence type="ECO:0000313" key="2">
    <source>
        <dbReference type="Proteomes" id="UP000887572"/>
    </source>
</evidence>
<dbReference type="WBParaSite" id="Gr19_v10_g3100.t1">
    <property type="protein sequence ID" value="Gr19_v10_g3100.t1"/>
    <property type="gene ID" value="Gr19_v10_g3100"/>
</dbReference>
<evidence type="ECO:0000256" key="1">
    <source>
        <dbReference type="SAM" id="MobiDB-lite"/>
    </source>
</evidence>
<keyword evidence="2" id="KW-1185">Reference proteome</keyword>
<protein>
    <submittedName>
        <fullName evidence="3">Uncharacterized protein</fullName>
    </submittedName>
</protein>
<feature type="region of interest" description="Disordered" evidence="1">
    <location>
        <begin position="1"/>
        <end position="33"/>
    </location>
</feature>
<proteinExistence type="predicted"/>
<organism evidence="2 3">
    <name type="scientific">Globodera rostochiensis</name>
    <name type="common">Golden nematode worm</name>
    <name type="synonym">Heterodera rostochiensis</name>
    <dbReference type="NCBI Taxonomy" id="31243"/>
    <lineage>
        <taxon>Eukaryota</taxon>
        <taxon>Metazoa</taxon>
        <taxon>Ecdysozoa</taxon>
        <taxon>Nematoda</taxon>
        <taxon>Chromadorea</taxon>
        <taxon>Rhabditida</taxon>
        <taxon>Tylenchina</taxon>
        <taxon>Tylenchomorpha</taxon>
        <taxon>Tylenchoidea</taxon>
        <taxon>Heteroderidae</taxon>
        <taxon>Heteroderinae</taxon>
        <taxon>Globodera</taxon>
    </lineage>
</organism>
<dbReference type="Proteomes" id="UP000887572">
    <property type="component" value="Unplaced"/>
</dbReference>
<dbReference type="AlphaFoldDB" id="A0A914HR03"/>
<reference evidence="3" key="1">
    <citation type="submission" date="2022-11" db="UniProtKB">
        <authorList>
            <consortium name="WormBaseParasite"/>
        </authorList>
    </citation>
    <scope>IDENTIFICATION</scope>
</reference>
<accession>A0A914HR03</accession>
<name>A0A914HR03_GLORO</name>